<gene>
    <name evidence="1" type="ORF">BC936DRAFT_137000</name>
</gene>
<evidence type="ECO:0000313" key="2">
    <source>
        <dbReference type="Proteomes" id="UP000268093"/>
    </source>
</evidence>
<keyword evidence="2" id="KW-1185">Reference proteome</keyword>
<reference evidence="1 2" key="1">
    <citation type="journal article" date="2018" name="New Phytol.">
        <title>Phylogenomics of Endogonaceae and evolution of mycorrhizas within Mucoromycota.</title>
        <authorList>
            <person name="Chang Y."/>
            <person name="Desiro A."/>
            <person name="Na H."/>
            <person name="Sandor L."/>
            <person name="Lipzen A."/>
            <person name="Clum A."/>
            <person name="Barry K."/>
            <person name="Grigoriev I.V."/>
            <person name="Martin F.M."/>
            <person name="Stajich J.E."/>
            <person name="Smith M.E."/>
            <person name="Bonito G."/>
            <person name="Spatafora J.W."/>
        </authorList>
    </citation>
    <scope>NUCLEOTIDE SEQUENCE [LARGE SCALE GENOMIC DNA]</scope>
    <source>
        <strain evidence="1 2">GMNB39</strain>
    </source>
</reference>
<organism evidence="1 2">
    <name type="scientific">Jimgerdemannia flammicorona</name>
    <dbReference type="NCBI Taxonomy" id="994334"/>
    <lineage>
        <taxon>Eukaryota</taxon>
        <taxon>Fungi</taxon>
        <taxon>Fungi incertae sedis</taxon>
        <taxon>Mucoromycota</taxon>
        <taxon>Mucoromycotina</taxon>
        <taxon>Endogonomycetes</taxon>
        <taxon>Endogonales</taxon>
        <taxon>Endogonaceae</taxon>
        <taxon>Jimgerdemannia</taxon>
    </lineage>
</organism>
<dbReference type="EMBL" id="RBNI01010687">
    <property type="protein sequence ID" value="RUP43572.1"/>
    <property type="molecule type" value="Genomic_DNA"/>
</dbReference>
<sequence length="26" mass="3058">MIRTTALFCTHPPEVLKLRYKQQGII</sequence>
<name>A0A433CYA4_9FUNG</name>
<comment type="caution">
    <text evidence="1">The sequence shown here is derived from an EMBL/GenBank/DDBJ whole genome shotgun (WGS) entry which is preliminary data.</text>
</comment>
<accession>A0A433CYA4</accession>
<protein>
    <submittedName>
        <fullName evidence="1">Uncharacterized protein</fullName>
    </submittedName>
</protein>
<dbReference type="Proteomes" id="UP000268093">
    <property type="component" value="Unassembled WGS sequence"/>
</dbReference>
<proteinExistence type="predicted"/>
<dbReference type="AlphaFoldDB" id="A0A433CYA4"/>
<evidence type="ECO:0000313" key="1">
    <source>
        <dbReference type="EMBL" id="RUP43572.1"/>
    </source>
</evidence>